<comment type="caution">
    <text evidence="1">The sequence shown here is derived from an EMBL/GenBank/DDBJ whole genome shotgun (WGS) entry which is preliminary data.</text>
</comment>
<dbReference type="AlphaFoldDB" id="A0A3N0CBA8"/>
<dbReference type="RefSeq" id="WP_123229486.1">
    <property type="nucleotide sequence ID" value="NZ_RJSE01000009.1"/>
</dbReference>
<keyword evidence="2" id="KW-1185">Reference proteome</keyword>
<proteinExistence type="predicted"/>
<dbReference type="InterPro" id="IPR019587">
    <property type="entry name" value="Polyketide_cyclase/dehydratase"/>
</dbReference>
<dbReference type="CDD" id="cd07812">
    <property type="entry name" value="SRPBCC"/>
    <property type="match status" value="1"/>
</dbReference>
<evidence type="ECO:0000313" key="2">
    <source>
        <dbReference type="Proteomes" id="UP000267128"/>
    </source>
</evidence>
<evidence type="ECO:0000313" key="1">
    <source>
        <dbReference type="EMBL" id="RNL60734.1"/>
    </source>
</evidence>
<dbReference type="InterPro" id="IPR023393">
    <property type="entry name" value="START-like_dom_sf"/>
</dbReference>
<organism evidence="1 2">
    <name type="scientific">Nocardioides marmoriginsengisoli</name>
    <dbReference type="NCBI Taxonomy" id="661483"/>
    <lineage>
        <taxon>Bacteria</taxon>
        <taxon>Bacillati</taxon>
        <taxon>Actinomycetota</taxon>
        <taxon>Actinomycetes</taxon>
        <taxon>Propionibacteriales</taxon>
        <taxon>Nocardioidaceae</taxon>
        <taxon>Nocardioides</taxon>
    </lineage>
</organism>
<dbReference type="Proteomes" id="UP000267128">
    <property type="component" value="Unassembled WGS sequence"/>
</dbReference>
<reference evidence="1 2" key="1">
    <citation type="submission" date="2018-11" db="EMBL/GenBank/DDBJ databases">
        <authorList>
            <person name="Li F."/>
        </authorList>
    </citation>
    <scope>NUCLEOTIDE SEQUENCE [LARGE SCALE GENOMIC DNA]</scope>
    <source>
        <strain evidence="1 2">Gsoil 097</strain>
    </source>
</reference>
<dbReference type="OrthoDB" id="4618973at2"/>
<dbReference type="EMBL" id="RJSE01000009">
    <property type="protein sequence ID" value="RNL60734.1"/>
    <property type="molecule type" value="Genomic_DNA"/>
</dbReference>
<accession>A0A3N0CBA8</accession>
<sequence>MPLTDVAPISASIEIAAPPAQVWAQVSDLRNMSQWSPQTAKSILRGENGLGARFININRKGPLVWPTQTKIVRFDEPGADSTGEIAWRVKENYTIWSLRLEPTTDGGTKLTSTREAPEGISDVSVRLTKVAFGGVPKFTSQLETDMGKTLAKIKAAVEA</sequence>
<protein>
    <submittedName>
        <fullName evidence="1">SRPBCC family protein</fullName>
    </submittedName>
</protein>
<name>A0A3N0CBA8_9ACTN</name>
<dbReference type="Gene3D" id="3.30.530.20">
    <property type="match status" value="1"/>
</dbReference>
<dbReference type="SUPFAM" id="SSF55961">
    <property type="entry name" value="Bet v1-like"/>
    <property type="match status" value="1"/>
</dbReference>
<dbReference type="Pfam" id="PF10604">
    <property type="entry name" value="Polyketide_cyc2"/>
    <property type="match status" value="1"/>
</dbReference>
<gene>
    <name evidence="1" type="ORF">EFK50_20735</name>
</gene>